<dbReference type="AlphaFoldDB" id="W6JVR2"/>
<keyword evidence="1" id="KW-0472">Membrane</keyword>
<dbReference type="EMBL" id="CAJA01000150">
    <property type="protein sequence ID" value="CCH73122.1"/>
    <property type="molecule type" value="Genomic_DNA"/>
</dbReference>
<sequence>MTPRFRRYATIGVLVIMLAWVVLAALL</sequence>
<reference evidence="2 3" key="1">
    <citation type="journal article" date="2013" name="ISME J.">
        <title>A metabolic model for members of the genus Tetrasphaera involved in enhanced biological phosphorus removal.</title>
        <authorList>
            <person name="Kristiansen R."/>
            <person name="Nguyen H.T.T."/>
            <person name="Saunders A.M."/>
            <person name="Nielsen J.L."/>
            <person name="Wimmer R."/>
            <person name="Le V.Q."/>
            <person name="McIlroy S.J."/>
            <person name="Petrovski S."/>
            <person name="Seviour R.J."/>
            <person name="Calteau A."/>
            <person name="Nielsen K.L."/>
            <person name="Nielsen P.H."/>
        </authorList>
    </citation>
    <scope>NUCLEOTIDE SEQUENCE [LARGE SCALE GENOMIC DNA]</scope>
    <source>
        <strain evidence="2 3">Ben110</strain>
    </source>
</reference>
<accession>W6JVR2</accession>
<keyword evidence="1" id="KW-1133">Transmembrane helix</keyword>
<dbReference type="Proteomes" id="UP000035763">
    <property type="component" value="Unassembled WGS sequence"/>
</dbReference>
<feature type="transmembrane region" description="Helical" evidence="1">
    <location>
        <begin position="7"/>
        <end position="26"/>
    </location>
</feature>
<evidence type="ECO:0000256" key="1">
    <source>
        <dbReference type="SAM" id="Phobius"/>
    </source>
</evidence>
<protein>
    <submittedName>
        <fullName evidence="2">Uncharacterized protein</fullName>
    </submittedName>
</protein>
<evidence type="ECO:0000313" key="3">
    <source>
        <dbReference type="Proteomes" id="UP000035763"/>
    </source>
</evidence>
<keyword evidence="3" id="KW-1185">Reference proteome</keyword>
<proteinExistence type="predicted"/>
<comment type="caution">
    <text evidence="2">The sequence shown here is derived from an EMBL/GenBank/DDBJ whole genome shotgun (WGS) entry which is preliminary data.</text>
</comment>
<dbReference type="STRING" id="1193182.BN11_2330019"/>
<name>W6JVR2_9MICO</name>
<gene>
    <name evidence="2" type="ORF">BN11_2330019</name>
</gene>
<organism evidence="2 3">
    <name type="scientific">Nostocoides australiense Ben110</name>
    <dbReference type="NCBI Taxonomy" id="1193182"/>
    <lineage>
        <taxon>Bacteria</taxon>
        <taxon>Bacillati</taxon>
        <taxon>Actinomycetota</taxon>
        <taxon>Actinomycetes</taxon>
        <taxon>Micrococcales</taxon>
        <taxon>Intrasporangiaceae</taxon>
        <taxon>Nostocoides</taxon>
    </lineage>
</organism>
<evidence type="ECO:0000313" key="2">
    <source>
        <dbReference type="EMBL" id="CCH73122.1"/>
    </source>
</evidence>
<keyword evidence="1" id="KW-0812">Transmembrane</keyword>